<accession>A0A3A3GKP5</accession>
<keyword evidence="2" id="KW-0732">Signal</keyword>
<dbReference type="Proteomes" id="UP000266177">
    <property type="component" value="Unassembled WGS sequence"/>
</dbReference>
<dbReference type="PROSITE" id="PS51257">
    <property type="entry name" value="PROKAR_LIPOPROTEIN"/>
    <property type="match status" value="1"/>
</dbReference>
<organism evidence="3 4">
    <name type="scientific">Paenibacillus thiaminolyticus</name>
    <name type="common">Bacillus thiaminolyticus</name>
    <dbReference type="NCBI Taxonomy" id="49283"/>
    <lineage>
        <taxon>Bacteria</taxon>
        <taxon>Bacillati</taxon>
        <taxon>Bacillota</taxon>
        <taxon>Bacilli</taxon>
        <taxon>Bacillales</taxon>
        <taxon>Paenibacillaceae</taxon>
        <taxon>Paenibacillus</taxon>
    </lineage>
</organism>
<dbReference type="InterPro" id="IPR046720">
    <property type="entry name" value="DUF6612"/>
</dbReference>
<evidence type="ECO:0000313" key="3">
    <source>
        <dbReference type="EMBL" id="RJG25554.1"/>
    </source>
</evidence>
<name>A0A3A3GKP5_PANTH</name>
<sequence length="283" mass="31162">MKKWTLALLGAILALGITACGDKGASGEATNAEKPADTQTENAPALTADELLTKMAEASQKMKNFAMDASINQNITVAQGDQKQEQQVDISMKAEFNKEPFGMYQEMKMSMPGQGEQDIKQYISKDAIYTQVDGEWVKLPDEMIGDMVAQLEDSAKIETQMEQFKSYSKDMKVAEEGDKYVLSADLSGDGIKELAKDLMSQSGSGEDAQTQALIEQMDIKNVKVTYAVNKESFLPLQSDVNMTMEMEQDGQKVSMDMVMKSSFSKHDEVGEIKVPQEVLDSAQ</sequence>
<dbReference type="OrthoDB" id="1957331at2"/>
<evidence type="ECO:0000256" key="2">
    <source>
        <dbReference type="SAM" id="SignalP"/>
    </source>
</evidence>
<gene>
    <name evidence="3" type="ORF">DQX05_05530</name>
</gene>
<evidence type="ECO:0000313" key="4">
    <source>
        <dbReference type="Proteomes" id="UP000266177"/>
    </source>
</evidence>
<reference evidence="3 4" key="1">
    <citation type="submission" date="2018-09" db="EMBL/GenBank/DDBJ databases">
        <title>Paenibacillus SK2017-BO5.</title>
        <authorList>
            <person name="Piskunova J.V."/>
            <person name="Dubiley S.A."/>
            <person name="Severinov K.V."/>
        </authorList>
    </citation>
    <scope>NUCLEOTIDE SEQUENCE [LARGE SCALE GENOMIC DNA]</scope>
    <source>
        <strain evidence="3 4">BO5</strain>
    </source>
</reference>
<evidence type="ECO:0008006" key="5">
    <source>
        <dbReference type="Google" id="ProtNLM"/>
    </source>
</evidence>
<feature type="region of interest" description="Disordered" evidence="1">
    <location>
        <begin position="24"/>
        <end position="44"/>
    </location>
</feature>
<dbReference type="Gene3D" id="2.50.20.20">
    <property type="match status" value="1"/>
</dbReference>
<dbReference type="EMBL" id="QYZD01000003">
    <property type="protein sequence ID" value="RJG25554.1"/>
    <property type="molecule type" value="Genomic_DNA"/>
</dbReference>
<dbReference type="Pfam" id="PF20316">
    <property type="entry name" value="DUF6612"/>
    <property type="match status" value="1"/>
</dbReference>
<protein>
    <recommendedName>
        <fullName evidence="5">Lipoprotein</fullName>
    </recommendedName>
</protein>
<proteinExistence type="predicted"/>
<feature type="chain" id="PRO_5038413233" description="Lipoprotein" evidence="2">
    <location>
        <begin position="20"/>
        <end position="283"/>
    </location>
</feature>
<dbReference type="RefSeq" id="WP_119791622.1">
    <property type="nucleotide sequence ID" value="NZ_QYZD01000003.1"/>
</dbReference>
<feature type="signal peptide" evidence="2">
    <location>
        <begin position="1"/>
        <end position="19"/>
    </location>
</feature>
<evidence type="ECO:0000256" key="1">
    <source>
        <dbReference type="SAM" id="MobiDB-lite"/>
    </source>
</evidence>
<comment type="caution">
    <text evidence="3">The sequence shown here is derived from an EMBL/GenBank/DDBJ whole genome shotgun (WGS) entry which is preliminary data.</text>
</comment>
<dbReference type="AlphaFoldDB" id="A0A3A3GKP5"/>